<dbReference type="Pfam" id="PF11847">
    <property type="entry name" value="GT-C_AftD"/>
    <property type="match status" value="1"/>
</dbReference>
<dbReference type="RefSeq" id="WP_090763793.1">
    <property type="nucleotide sequence ID" value="NZ_FNFB01000006.1"/>
</dbReference>
<evidence type="ECO:0000313" key="3">
    <source>
        <dbReference type="EMBL" id="SDK29557.1"/>
    </source>
</evidence>
<keyword evidence="1" id="KW-0472">Membrane</keyword>
<organism evidence="3 4">
    <name type="scientific">Nonomuraea maritima</name>
    <dbReference type="NCBI Taxonomy" id="683260"/>
    <lineage>
        <taxon>Bacteria</taxon>
        <taxon>Bacillati</taxon>
        <taxon>Actinomycetota</taxon>
        <taxon>Actinomycetes</taxon>
        <taxon>Streptosporangiales</taxon>
        <taxon>Streptosporangiaceae</taxon>
        <taxon>Nonomuraea</taxon>
    </lineage>
</organism>
<feature type="transmembrane region" description="Helical" evidence="1">
    <location>
        <begin position="232"/>
        <end position="253"/>
    </location>
</feature>
<keyword evidence="3" id="KW-0808">Transferase</keyword>
<feature type="domain" description="Alpha-(1-&gt;3)-arabinofuranosyltransferase N-terminal GT-C" evidence="2">
    <location>
        <begin position="39"/>
        <end position="671"/>
    </location>
</feature>
<feature type="transmembrane region" description="Helical" evidence="1">
    <location>
        <begin position="111"/>
        <end position="129"/>
    </location>
</feature>
<feature type="transmembrane region" description="Helical" evidence="1">
    <location>
        <begin position="1292"/>
        <end position="1313"/>
    </location>
</feature>
<keyword evidence="4" id="KW-1185">Reference proteome</keyword>
<dbReference type="SUPFAM" id="SSF49785">
    <property type="entry name" value="Galactose-binding domain-like"/>
    <property type="match status" value="1"/>
</dbReference>
<feature type="transmembrane region" description="Helical" evidence="1">
    <location>
        <begin position="193"/>
        <end position="220"/>
    </location>
</feature>
<feature type="transmembrane region" description="Helical" evidence="1">
    <location>
        <begin position="300"/>
        <end position="323"/>
    </location>
</feature>
<evidence type="ECO:0000256" key="1">
    <source>
        <dbReference type="SAM" id="Phobius"/>
    </source>
</evidence>
<feature type="transmembrane region" description="Helical" evidence="1">
    <location>
        <begin position="29"/>
        <end position="45"/>
    </location>
</feature>
<dbReference type="Proteomes" id="UP000198683">
    <property type="component" value="Unassembled WGS sequence"/>
</dbReference>
<dbReference type="InterPro" id="IPR008979">
    <property type="entry name" value="Galactose-bd-like_sf"/>
</dbReference>
<feature type="transmembrane region" description="Helical" evidence="1">
    <location>
        <begin position="164"/>
        <end position="181"/>
    </location>
</feature>
<dbReference type="InterPro" id="IPR021798">
    <property type="entry name" value="AftD_N"/>
</dbReference>
<feature type="transmembrane region" description="Helical" evidence="1">
    <location>
        <begin position="1206"/>
        <end position="1228"/>
    </location>
</feature>
<protein>
    <submittedName>
        <fullName evidence="3">Arabinofuranan 3-O-arabinosyltransferase</fullName>
    </submittedName>
</protein>
<sequence length="1369" mass="144852">MTLLPTDRLVAGRRTGAGRPVGEEGRRRLWLLLCCLAFGLLAFTAKPGRIISDTKLDLALDPVGWLERATHLWDLQHFGQLQNQVAGYLFPMGPFFALGDLAGVAPWVTQRLWLTLLLCAGFLGVERLARQLGVGTPGTRIVAALAYALAPRTLSILGEISVEWLPAAMLPWIVLPLLTASRTGQRVRGAVRSALAVALCGGVNAAAVLAVLVAPLLYILTRPRPVPRLRMLGWWSAAVTVATLSWSLPLLLVGRYAFSFLPYTETAGTTTAVTSLTNVLRGASDWVRYLPVGGVMEQPPGFAIATSAAMVVVTGAIAALGLAGLARSDLPARGFVVALFLVGVLALTAGHISVLEPVVAEPVRRLLDGPLAPLRNLRKFDPLVRLALAFGLAHLLARARIPVRTVAVAAFAALLVPVANQGIASPGEFADVPAHWRQAAAWLDEHAGDSGVLVVPGAKAGEYVWGRPLDEPLQALTVARWTTRQITPPGSVGLTRLLDAVDQRLTAGHGSPGLTAVLRRMGVRYLLVRNDLARANLQGAWPARIFEALRASPGITKVRSFGPPVGDQTGDDAVNTLDAPFPALDLYEVAGASDLVSVQPAAAATEVRGGPDSLFAMGDLGLLDDGPVLVNGDKGARKLPAVVSDGLRLRERSFGEIRSNRSPTLTADHKADFSGVRALDLLEDGWLDETAVAEYHGVSDVTASSSVADPYAIPGTSTPGGGPWAALDGNPATAWESEGSKRPQGEWLRVDLPRPARVPYVDAMFASGLLLGQEISQVAVETAAGSLVQDVRSTTQAQRLRVPDGPTTWLRIKVTGTAAQQWSYGQRVGVVELSIPGVTPERTIRLPGQGGDAYVMDGGSDARPACMRNESRWVCNEVALSRRGEETGFDRTFRSASDTTAGVRGTAVLHDPELIDRFTRLRADLTTVTGSSQLTGDAMVSPRAAFDADGSTTWVPDPGDTEPTLTLAWKGARTLSRLRIQRAGDDRQPLDVIVTGDRGEARAGRVDESGYLTFEPLTTTRLKLRFVPASKRLQVTELVVPGVNPVGRFPDGRLRLACGLGPRIEVNGRPVETRVDGTHADLLEQRPVRITGCSGARLTAGDNRVRVAGWSPYTIDALAVGDLPDRPSAASGPAVPGVWTPSVREVRVDAREEAFLVVDENFNDGWQARAGGRTLTPVRIDGWKQGWVLPAGTTGTVRLEYAPDRLYRLAILLGLAGIALLAVVALALRGPRPEHPSGTAEPGAARLSRLRAPSALVLGAAVGGWVASWPGMVVVVCAVLLTLLLRARRLPAPVAAAGLCCAAAVSLAAGLVLRGHGLDGFDVLLADAVPQLVASAAVGVLVGALVRGRERPAAEPRAADRELARSGRA</sequence>
<dbReference type="EMBL" id="FNFB01000006">
    <property type="protein sequence ID" value="SDK29557.1"/>
    <property type="molecule type" value="Genomic_DNA"/>
</dbReference>
<keyword evidence="1" id="KW-1133">Transmembrane helix</keyword>
<feature type="transmembrane region" description="Helical" evidence="1">
    <location>
        <begin position="1256"/>
        <end position="1285"/>
    </location>
</feature>
<keyword evidence="1" id="KW-0812">Transmembrane</keyword>
<name>A0A1G9AQP4_9ACTN</name>
<feature type="transmembrane region" description="Helical" evidence="1">
    <location>
        <begin position="141"/>
        <end position="158"/>
    </location>
</feature>
<dbReference type="OrthoDB" id="5242711at2"/>
<feature type="transmembrane region" description="Helical" evidence="1">
    <location>
        <begin position="1328"/>
        <end position="1346"/>
    </location>
</feature>
<evidence type="ECO:0000313" key="4">
    <source>
        <dbReference type="Proteomes" id="UP000198683"/>
    </source>
</evidence>
<gene>
    <name evidence="3" type="ORF">SAMN05421874_106303</name>
</gene>
<accession>A0A1G9AQP4</accession>
<dbReference type="Gene3D" id="2.60.120.260">
    <property type="entry name" value="Galactose-binding domain-like"/>
    <property type="match status" value="2"/>
</dbReference>
<evidence type="ECO:0000259" key="2">
    <source>
        <dbReference type="Pfam" id="PF11847"/>
    </source>
</evidence>
<feature type="transmembrane region" description="Helical" evidence="1">
    <location>
        <begin position="335"/>
        <end position="360"/>
    </location>
</feature>
<dbReference type="GO" id="GO:0016740">
    <property type="term" value="F:transferase activity"/>
    <property type="evidence" value="ECO:0007669"/>
    <property type="project" value="UniProtKB-KW"/>
</dbReference>
<proteinExistence type="predicted"/>
<reference evidence="3 4" key="1">
    <citation type="submission" date="2016-10" db="EMBL/GenBank/DDBJ databases">
        <authorList>
            <person name="de Groot N.N."/>
        </authorList>
    </citation>
    <scope>NUCLEOTIDE SEQUENCE [LARGE SCALE GENOMIC DNA]</scope>
    <source>
        <strain evidence="3 4">CGMCC 4.5681</strain>
    </source>
</reference>
<dbReference type="STRING" id="683260.SAMN05421874_106303"/>